<evidence type="ECO:0000256" key="1">
    <source>
        <dbReference type="ARBA" id="ARBA00010462"/>
    </source>
</evidence>
<dbReference type="SUPFAM" id="SSF55979">
    <property type="entry name" value="DNA clamp"/>
    <property type="match status" value="2"/>
</dbReference>
<dbReference type="GO" id="GO:0003677">
    <property type="term" value="F:DNA binding"/>
    <property type="evidence" value="ECO:0007669"/>
    <property type="project" value="UniProtKB-KW"/>
</dbReference>
<dbReference type="GO" id="GO:0030337">
    <property type="term" value="F:DNA polymerase processivity factor activity"/>
    <property type="evidence" value="ECO:0007669"/>
    <property type="project" value="InterPro"/>
</dbReference>
<dbReference type="InterPro" id="IPR000730">
    <property type="entry name" value="Pr_cel_nuc_antig"/>
</dbReference>
<evidence type="ECO:0008006" key="6">
    <source>
        <dbReference type="Google" id="ProtNLM"/>
    </source>
</evidence>
<dbReference type="InterPro" id="IPR022649">
    <property type="entry name" value="Pr_cel_nuc_antig_C"/>
</dbReference>
<name>A0A6C0CD39_9ZZZZ</name>
<proteinExistence type="inferred from homology"/>
<evidence type="ECO:0000313" key="5">
    <source>
        <dbReference type="EMBL" id="QHT02193.1"/>
    </source>
</evidence>
<feature type="domain" description="Proliferating cell nuclear antigen PCNA N-terminal" evidence="3">
    <location>
        <begin position="9"/>
        <end position="131"/>
    </location>
</feature>
<organism evidence="5">
    <name type="scientific">viral metagenome</name>
    <dbReference type="NCBI Taxonomy" id="1070528"/>
    <lineage>
        <taxon>unclassified sequences</taxon>
        <taxon>metagenomes</taxon>
        <taxon>organismal metagenomes</taxon>
    </lineage>
</organism>
<dbReference type="PANTHER" id="PTHR11352:SF0">
    <property type="entry name" value="PROLIFERATING CELL NUCLEAR ANTIGEN"/>
    <property type="match status" value="1"/>
</dbReference>
<accession>A0A6C0CD39</accession>
<sequence length="266" mass="30585">MDDNNIYLLNIKTIQASTFKQVIDALKEILMDVNLEIDETGIKIVAMDNTHIVLIHLKLEADKFEIYECEKKIYVGINMLRLHALIKTITNNDILSLYILKDDPNHLGITIDNNDKNYKTNYKLSVLDIDVLNIQIPPVDFHTIINMPSSYLQKIIRDMHNLAEFIEFRNINDKLILSCKGDFCHQETILGAEKSQSITIKKNSGEEDQEIIQGIFSLKYLSIFTKCTNLSNTVEIYLKNNYPIILRYTIASLGEIKLCLSQQDIS</sequence>
<dbReference type="GO" id="GO:0043626">
    <property type="term" value="C:PCNA complex"/>
    <property type="evidence" value="ECO:0007669"/>
    <property type="project" value="TreeGrafter"/>
</dbReference>
<dbReference type="GO" id="GO:0006272">
    <property type="term" value="P:leading strand elongation"/>
    <property type="evidence" value="ECO:0007669"/>
    <property type="project" value="TreeGrafter"/>
</dbReference>
<dbReference type="InterPro" id="IPR046938">
    <property type="entry name" value="DNA_clamp_sf"/>
</dbReference>
<dbReference type="GO" id="GO:0019985">
    <property type="term" value="P:translesion synthesis"/>
    <property type="evidence" value="ECO:0007669"/>
    <property type="project" value="TreeGrafter"/>
</dbReference>
<dbReference type="NCBIfam" id="TIGR00590">
    <property type="entry name" value="pcna"/>
    <property type="match status" value="1"/>
</dbReference>
<dbReference type="PANTHER" id="PTHR11352">
    <property type="entry name" value="PROLIFERATING CELL NUCLEAR ANTIGEN"/>
    <property type="match status" value="1"/>
</dbReference>
<evidence type="ECO:0000259" key="3">
    <source>
        <dbReference type="Pfam" id="PF00705"/>
    </source>
</evidence>
<dbReference type="GO" id="GO:0006275">
    <property type="term" value="P:regulation of DNA replication"/>
    <property type="evidence" value="ECO:0007669"/>
    <property type="project" value="InterPro"/>
</dbReference>
<dbReference type="GO" id="GO:0006298">
    <property type="term" value="P:mismatch repair"/>
    <property type="evidence" value="ECO:0007669"/>
    <property type="project" value="TreeGrafter"/>
</dbReference>
<dbReference type="EMBL" id="MN739391">
    <property type="protein sequence ID" value="QHT02193.1"/>
    <property type="molecule type" value="Genomic_DNA"/>
</dbReference>
<dbReference type="HAMAP" id="MF_00317">
    <property type="entry name" value="DNApol_clamp_arch"/>
    <property type="match status" value="1"/>
</dbReference>
<dbReference type="Pfam" id="PF02747">
    <property type="entry name" value="PCNA_C"/>
    <property type="match status" value="1"/>
</dbReference>
<dbReference type="InterPro" id="IPR022648">
    <property type="entry name" value="Pr_cel_nuc_antig_N"/>
</dbReference>
<feature type="domain" description="Proliferating cell nuclear antigen PCNA C-terminal" evidence="4">
    <location>
        <begin position="136"/>
        <end position="261"/>
    </location>
</feature>
<evidence type="ECO:0000259" key="4">
    <source>
        <dbReference type="Pfam" id="PF02747"/>
    </source>
</evidence>
<reference evidence="5" key="1">
    <citation type="journal article" date="2020" name="Nature">
        <title>Giant virus diversity and host interactions through global metagenomics.</title>
        <authorList>
            <person name="Schulz F."/>
            <person name="Roux S."/>
            <person name="Paez-Espino D."/>
            <person name="Jungbluth S."/>
            <person name="Walsh D.A."/>
            <person name="Denef V.J."/>
            <person name="McMahon K.D."/>
            <person name="Konstantinidis K.T."/>
            <person name="Eloe-Fadrosh E.A."/>
            <person name="Kyrpides N.C."/>
            <person name="Woyke T."/>
        </authorList>
    </citation>
    <scope>NUCLEOTIDE SEQUENCE</scope>
    <source>
        <strain evidence="5">GVMAG-M-3300020565-3</strain>
    </source>
</reference>
<dbReference type="Pfam" id="PF00705">
    <property type="entry name" value="PCNA_N"/>
    <property type="match status" value="1"/>
</dbReference>
<keyword evidence="2" id="KW-0238">DNA-binding</keyword>
<comment type="similarity">
    <text evidence="1">Belongs to the PCNA family.</text>
</comment>
<evidence type="ECO:0000256" key="2">
    <source>
        <dbReference type="ARBA" id="ARBA00023125"/>
    </source>
</evidence>
<dbReference type="Gene3D" id="3.70.10.10">
    <property type="match status" value="1"/>
</dbReference>
<dbReference type="AlphaFoldDB" id="A0A6C0CD39"/>
<dbReference type="PRINTS" id="PR00339">
    <property type="entry name" value="PCNACYCLIN"/>
</dbReference>
<dbReference type="CDD" id="cd00577">
    <property type="entry name" value="PCNA"/>
    <property type="match status" value="1"/>
</dbReference>
<protein>
    <recommendedName>
        <fullName evidence="6">Proliferating cell nuclear antigen PCNA N-terminal domain-containing protein</fullName>
    </recommendedName>
</protein>